<keyword evidence="1" id="KW-0560">Oxidoreductase</keyword>
<protein>
    <submittedName>
        <fullName evidence="4">Mannitol 2-dehydrogenase</fullName>
    </submittedName>
</protein>
<evidence type="ECO:0000259" key="2">
    <source>
        <dbReference type="Pfam" id="PF01232"/>
    </source>
</evidence>
<accession>A0A4R8MCJ6</accession>
<gene>
    <name evidence="4" type="ORF">DFQ06_2844</name>
</gene>
<dbReference type="SUPFAM" id="SSF51735">
    <property type="entry name" value="NAD(P)-binding Rossmann-fold domains"/>
    <property type="match status" value="1"/>
</dbReference>
<dbReference type="InterPro" id="IPR036291">
    <property type="entry name" value="NAD(P)-bd_dom_sf"/>
</dbReference>
<dbReference type="AlphaFoldDB" id="A0A4R8MCJ6"/>
<organism evidence="4 5">
    <name type="scientific">Algibacter lectus</name>
    <dbReference type="NCBI Taxonomy" id="221126"/>
    <lineage>
        <taxon>Bacteria</taxon>
        <taxon>Pseudomonadati</taxon>
        <taxon>Bacteroidota</taxon>
        <taxon>Flavobacteriia</taxon>
        <taxon>Flavobacteriales</taxon>
        <taxon>Flavobacteriaceae</taxon>
        <taxon>Algibacter</taxon>
    </lineage>
</organism>
<dbReference type="InterPro" id="IPR000669">
    <property type="entry name" value="Mannitol_DH"/>
</dbReference>
<keyword evidence="5" id="KW-1185">Reference proteome</keyword>
<reference evidence="4 5" key="1">
    <citation type="submission" date="2019-03" db="EMBL/GenBank/DDBJ databases">
        <title>Genomic Encyclopedia of Type Strains, Phase III (KMG-III): the genomes of soil and plant-associated and newly described type strains.</title>
        <authorList>
            <person name="Whitman W."/>
        </authorList>
    </citation>
    <scope>NUCLEOTIDE SEQUENCE [LARGE SCALE GENOMIC DNA]</scope>
    <source>
        <strain evidence="4 5">CECT 8301</strain>
    </source>
</reference>
<proteinExistence type="predicted"/>
<dbReference type="PRINTS" id="PR00084">
    <property type="entry name" value="MTLDHDRGNASE"/>
</dbReference>
<evidence type="ECO:0000256" key="1">
    <source>
        <dbReference type="ARBA" id="ARBA00023002"/>
    </source>
</evidence>
<dbReference type="GO" id="GO:0016616">
    <property type="term" value="F:oxidoreductase activity, acting on the CH-OH group of donors, NAD or NADP as acceptor"/>
    <property type="evidence" value="ECO:0007669"/>
    <property type="project" value="TreeGrafter"/>
</dbReference>
<dbReference type="InterPro" id="IPR013131">
    <property type="entry name" value="Mannitol_DH_N"/>
</dbReference>
<comment type="caution">
    <text evidence="4">The sequence shown here is derived from an EMBL/GenBank/DDBJ whole genome shotgun (WGS) entry which is preliminary data.</text>
</comment>
<dbReference type="SUPFAM" id="SSF48179">
    <property type="entry name" value="6-phosphogluconate dehydrogenase C-terminal domain-like"/>
    <property type="match status" value="1"/>
</dbReference>
<dbReference type="InterPro" id="IPR013328">
    <property type="entry name" value="6PGD_dom2"/>
</dbReference>
<dbReference type="PANTHER" id="PTHR43362:SF1">
    <property type="entry name" value="MANNITOL DEHYDROGENASE 2-RELATED"/>
    <property type="match status" value="1"/>
</dbReference>
<evidence type="ECO:0000259" key="3">
    <source>
        <dbReference type="Pfam" id="PF08125"/>
    </source>
</evidence>
<evidence type="ECO:0000313" key="4">
    <source>
        <dbReference type="EMBL" id="TDY61506.1"/>
    </source>
</evidence>
<name>A0A4R8MCJ6_9FLAO</name>
<dbReference type="Gene3D" id="3.40.50.720">
    <property type="entry name" value="NAD(P)-binding Rossmann-like Domain"/>
    <property type="match status" value="1"/>
</dbReference>
<dbReference type="PANTHER" id="PTHR43362">
    <property type="entry name" value="MANNITOL DEHYDROGENASE DSF1-RELATED"/>
    <property type="match status" value="1"/>
</dbReference>
<dbReference type="Pfam" id="PF01232">
    <property type="entry name" value="Mannitol_dh"/>
    <property type="match status" value="1"/>
</dbReference>
<dbReference type="InterPro" id="IPR050988">
    <property type="entry name" value="Mannitol_DH/Oxidoreductase"/>
</dbReference>
<feature type="domain" description="Mannitol dehydrogenase C-terminal" evidence="3">
    <location>
        <begin position="313"/>
        <end position="494"/>
    </location>
</feature>
<dbReference type="Gene3D" id="1.10.1040.10">
    <property type="entry name" value="N-(1-d-carboxylethyl)-l-norvaline Dehydrogenase, domain 2"/>
    <property type="match status" value="1"/>
</dbReference>
<dbReference type="InterPro" id="IPR008927">
    <property type="entry name" value="6-PGluconate_DH-like_C_sf"/>
</dbReference>
<sequence>MQINIFLCKFKKNLNTHTIPNKMPNSLYLNMENIEAIKENASTPLFDRDQVKTSIAHIGVSNFHRSHQAYYMHNLIEKHHELSYGICGIDLLDSDRKTYNVLKDQDGLYTLITKDATSVHKPKIIGSIVEYFFGPENPMAVIERLANPDIKIISLTIAEDGYHLNEITGEFNQKHPAVAEEVINPFNPKTVFGYLTQAFKLRKLRGLSGCTILSCDNIKDNGDTMKLSFLNYVSKNEPDLLPWLKSNTTFPNTMVDRITPVTHHKDLDALKNDYLIEDQWPVVCESFTEWIIEDNFYKQKPNWEQVGVQFVKNIAPYQNMKLQLLNAGHSILGVLGTLHGYKTVQEAANDDDFILFLETFMDLEVTPTLVDAKNKTIEEYKTTLISRFKNPNINDSLSRICSESSAKIPIFILSTLDIQFSEETKDFNHIAFVIAAWCKYNDGIDDQGNPYNINDSISNTLIRMAALSQQNPIKFLEIKSIFKDLSNHSVFTEKYFKYLSYLRTHNIKESIINFNANLI</sequence>
<dbReference type="EMBL" id="SORL01000009">
    <property type="protein sequence ID" value="TDY61506.1"/>
    <property type="molecule type" value="Genomic_DNA"/>
</dbReference>
<dbReference type="Proteomes" id="UP000294824">
    <property type="component" value="Unassembled WGS sequence"/>
</dbReference>
<evidence type="ECO:0000313" key="5">
    <source>
        <dbReference type="Proteomes" id="UP000294824"/>
    </source>
</evidence>
<dbReference type="InterPro" id="IPR013118">
    <property type="entry name" value="Mannitol_DH_C"/>
</dbReference>
<feature type="domain" description="Mannitol dehydrogenase N-terminal" evidence="2">
    <location>
        <begin position="55"/>
        <end position="304"/>
    </location>
</feature>
<dbReference type="Pfam" id="PF08125">
    <property type="entry name" value="Mannitol_dh_C"/>
    <property type="match status" value="1"/>
</dbReference>